<dbReference type="Proteomes" id="UP000639010">
    <property type="component" value="Unassembled WGS sequence"/>
</dbReference>
<feature type="transmembrane region" description="Helical" evidence="6">
    <location>
        <begin position="179"/>
        <end position="200"/>
    </location>
</feature>
<dbReference type="InterPro" id="IPR050833">
    <property type="entry name" value="Poly_Biosynth_Transport"/>
</dbReference>
<organism evidence="7 8">
    <name type="scientific">Desulfomicrobium macestii</name>
    <dbReference type="NCBI Taxonomy" id="90731"/>
    <lineage>
        <taxon>Bacteria</taxon>
        <taxon>Pseudomonadati</taxon>
        <taxon>Thermodesulfobacteriota</taxon>
        <taxon>Desulfovibrionia</taxon>
        <taxon>Desulfovibrionales</taxon>
        <taxon>Desulfomicrobiaceae</taxon>
        <taxon>Desulfomicrobium</taxon>
    </lineage>
</organism>
<dbReference type="PANTHER" id="PTHR30250:SF26">
    <property type="entry name" value="PSMA PROTEIN"/>
    <property type="match status" value="1"/>
</dbReference>
<feature type="transmembrane region" description="Helical" evidence="6">
    <location>
        <begin position="87"/>
        <end position="107"/>
    </location>
</feature>
<feature type="transmembrane region" description="Helical" evidence="6">
    <location>
        <begin position="12"/>
        <end position="31"/>
    </location>
</feature>
<evidence type="ECO:0000256" key="4">
    <source>
        <dbReference type="ARBA" id="ARBA00022989"/>
    </source>
</evidence>
<feature type="transmembrane region" description="Helical" evidence="6">
    <location>
        <begin position="310"/>
        <end position="331"/>
    </location>
</feature>
<evidence type="ECO:0000256" key="3">
    <source>
        <dbReference type="ARBA" id="ARBA00022692"/>
    </source>
</evidence>
<comment type="caution">
    <text evidence="7">The sequence shown here is derived from an EMBL/GenBank/DDBJ whole genome shotgun (WGS) entry which is preliminary data.</text>
</comment>
<keyword evidence="5 6" id="KW-0472">Membrane</keyword>
<dbReference type="RefSeq" id="WP_192622914.1">
    <property type="nucleotide sequence ID" value="NZ_JADBGG010000004.1"/>
</dbReference>
<keyword evidence="4 6" id="KW-1133">Transmembrane helix</keyword>
<feature type="transmembrane region" description="Helical" evidence="6">
    <location>
        <begin position="425"/>
        <end position="446"/>
    </location>
</feature>
<evidence type="ECO:0000313" key="8">
    <source>
        <dbReference type="Proteomes" id="UP000639010"/>
    </source>
</evidence>
<evidence type="ECO:0000256" key="5">
    <source>
        <dbReference type="ARBA" id="ARBA00023136"/>
    </source>
</evidence>
<accession>A0ABR9H0H6</accession>
<keyword evidence="8" id="KW-1185">Reference proteome</keyword>
<feature type="transmembrane region" description="Helical" evidence="6">
    <location>
        <begin position="337"/>
        <end position="357"/>
    </location>
</feature>
<feature type="transmembrane region" description="Helical" evidence="6">
    <location>
        <begin position="119"/>
        <end position="139"/>
    </location>
</feature>
<keyword evidence="3 6" id="KW-0812">Transmembrane</keyword>
<name>A0ABR9H0H6_9BACT</name>
<evidence type="ECO:0000256" key="6">
    <source>
        <dbReference type="SAM" id="Phobius"/>
    </source>
</evidence>
<feature type="transmembrane region" description="Helical" evidence="6">
    <location>
        <begin position="246"/>
        <end position="266"/>
    </location>
</feature>
<feature type="transmembrane region" description="Helical" evidence="6">
    <location>
        <begin position="151"/>
        <end position="173"/>
    </location>
</feature>
<feature type="transmembrane region" description="Helical" evidence="6">
    <location>
        <begin position="398"/>
        <end position="418"/>
    </location>
</feature>
<feature type="transmembrane region" description="Helical" evidence="6">
    <location>
        <begin position="458"/>
        <end position="480"/>
    </location>
</feature>
<sequence length="495" mass="55093">MMRYLIRNSTLRLVSFGVGIVFALFVTPVIINAIGQAAYGVWALISATVANYLLLDFGLSQAVSKFVAAAIAREDQKEINRICSTGIALNVISCLLSCIITIILLYLGKDHIPQSADFAQAQTYFAIYAGTFSLLFLFRTWNGVLAGEMRWTLLAFISMVKNVIVSLSVLIWISGDNGLMFLSVVNGAGFLLEGVAYWLFARRGFSVSIRFKYVDWRLGGELFRFGLTSLVAQVGQAMRFRSQPYIIVKAIGAEGVAVFSIATQLISYFTNLIRSAFGIFIPHFSRLQAQHDHDGIRQSMLSALWLSYRVSAYVGLCLVFYGGEFVELWLGPEFRDVQLVLVPMAIGTIFSTSIIPAQEFLMGISQHRITAICNIGEGICVVFASMISMMYFGIVGVGWSFFFCSFIFRACLLPYYAFRQADAPLSSYIQLLGCVALTHVLPQWIFWISVKNYMGPGYLSLFAMSVMQGLVIILVQYGLFRLDRRLVGFADAVRT</sequence>
<feature type="transmembrane region" description="Helical" evidence="6">
    <location>
        <begin position="37"/>
        <end position="55"/>
    </location>
</feature>
<gene>
    <name evidence="7" type="ORF">H4684_000834</name>
</gene>
<dbReference type="EMBL" id="JADBGG010000004">
    <property type="protein sequence ID" value="MBE1424207.1"/>
    <property type="molecule type" value="Genomic_DNA"/>
</dbReference>
<dbReference type="Pfam" id="PF13440">
    <property type="entry name" value="Polysacc_synt_3"/>
    <property type="match status" value="1"/>
</dbReference>
<evidence type="ECO:0000256" key="2">
    <source>
        <dbReference type="ARBA" id="ARBA00022475"/>
    </source>
</evidence>
<proteinExistence type="predicted"/>
<evidence type="ECO:0000313" key="7">
    <source>
        <dbReference type="EMBL" id="MBE1424207.1"/>
    </source>
</evidence>
<evidence type="ECO:0000256" key="1">
    <source>
        <dbReference type="ARBA" id="ARBA00004651"/>
    </source>
</evidence>
<protein>
    <submittedName>
        <fullName evidence="7">O-antigen/teichoic acid export membrane protein</fullName>
    </submittedName>
</protein>
<reference evidence="7 8" key="1">
    <citation type="submission" date="2020-10" db="EMBL/GenBank/DDBJ databases">
        <title>Genomic Encyclopedia of Type Strains, Phase IV (KMG-IV): sequencing the most valuable type-strain genomes for metagenomic binning, comparative biology and taxonomic classification.</title>
        <authorList>
            <person name="Goeker M."/>
        </authorList>
    </citation>
    <scope>NUCLEOTIDE SEQUENCE [LARGE SCALE GENOMIC DNA]</scope>
    <source>
        <strain evidence="7 8">DSM 4194</strain>
    </source>
</reference>
<keyword evidence="2" id="KW-1003">Cell membrane</keyword>
<dbReference type="PANTHER" id="PTHR30250">
    <property type="entry name" value="PST FAMILY PREDICTED COLANIC ACID TRANSPORTER"/>
    <property type="match status" value="1"/>
</dbReference>
<comment type="subcellular location">
    <subcellularLocation>
        <location evidence="1">Cell membrane</location>
        <topology evidence="1">Multi-pass membrane protein</topology>
    </subcellularLocation>
</comment>